<name>A0A9Q4TSW7_CLOBO</name>
<accession>A0A9Q4TSW7</accession>
<dbReference type="GO" id="GO:0045900">
    <property type="term" value="P:negative regulation of translational elongation"/>
    <property type="evidence" value="ECO:0007669"/>
    <property type="project" value="TreeGrafter"/>
</dbReference>
<dbReference type="InterPro" id="IPR032528">
    <property type="entry name" value="Ribosom_S30AE_C"/>
</dbReference>
<dbReference type="Proteomes" id="UP000785180">
    <property type="component" value="Unassembled WGS sequence"/>
</dbReference>
<evidence type="ECO:0000259" key="5">
    <source>
        <dbReference type="Pfam" id="PF16321"/>
    </source>
</evidence>
<proteinExistence type="inferred from homology"/>
<dbReference type="NCBIfam" id="TIGR00741">
    <property type="entry name" value="yfiA"/>
    <property type="match status" value="1"/>
</dbReference>
<dbReference type="PANTHER" id="PTHR33231:SF1">
    <property type="entry name" value="30S RIBOSOMAL PROTEIN"/>
    <property type="match status" value="1"/>
</dbReference>
<evidence type="ECO:0000313" key="7">
    <source>
        <dbReference type="EMBL" id="NFU60869.1"/>
    </source>
</evidence>
<dbReference type="Gene3D" id="3.30.160.100">
    <property type="entry name" value="Ribosome hibernation promotion factor-like"/>
    <property type="match status" value="1"/>
</dbReference>
<evidence type="ECO:0000256" key="4">
    <source>
        <dbReference type="SAM" id="Coils"/>
    </source>
</evidence>
<dbReference type="HAMAP" id="MF_00839">
    <property type="entry name" value="HPF"/>
    <property type="match status" value="1"/>
</dbReference>
<dbReference type="Proteomes" id="UP000481363">
    <property type="component" value="Unassembled WGS sequence"/>
</dbReference>
<evidence type="ECO:0000256" key="2">
    <source>
        <dbReference type="ARBA" id="ARBA00022845"/>
    </source>
</evidence>
<keyword evidence="2 3" id="KW-0810">Translation regulation</keyword>
<evidence type="ECO:0000313" key="6">
    <source>
        <dbReference type="EMBL" id="NFF70502.1"/>
    </source>
</evidence>
<dbReference type="InterPro" id="IPR036567">
    <property type="entry name" value="RHF-like"/>
</dbReference>
<keyword evidence="4" id="KW-0175">Coiled coil</keyword>
<evidence type="ECO:0000313" key="9">
    <source>
        <dbReference type="Proteomes" id="UP000785180"/>
    </source>
</evidence>
<comment type="caution">
    <text evidence="7">The sequence shown here is derived from an EMBL/GenBank/DDBJ whole genome shotgun (WGS) entry which is preliminary data.</text>
</comment>
<dbReference type="GO" id="GO:0043024">
    <property type="term" value="F:ribosomal small subunit binding"/>
    <property type="evidence" value="ECO:0007669"/>
    <property type="project" value="TreeGrafter"/>
</dbReference>
<dbReference type="Pfam" id="PF16321">
    <property type="entry name" value="Ribosom_S30AE_C"/>
    <property type="match status" value="1"/>
</dbReference>
<dbReference type="GO" id="GO:0022627">
    <property type="term" value="C:cytosolic small ribosomal subunit"/>
    <property type="evidence" value="ECO:0007669"/>
    <property type="project" value="TreeGrafter"/>
</dbReference>
<evidence type="ECO:0000313" key="8">
    <source>
        <dbReference type="Proteomes" id="UP000481363"/>
    </source>
</evidence>
<dbReference type="InterPro" id="IPR003489">
    <property type="entry name" value="RHF/RaiA"/>
</dbReference>
<organism evidence="7 9">
    <name type="scientific">Clostridium botulinum</name>
    <dbReference type="NCBI Taxonomy" id="1491"/>
    <lineage>
        <taxon>Bacteria</taxon>
        <taxon>Bacillati</taxon>
        <taxon>Bacillota</taxon>
        <taxon>Clostridia</taxon>
        <taxon>Eubacteriales</taxon>
        <taxon>Clostridiaceae</taxon>
        <taxon>Clostridium</taxon>
    </lineage>
</organism>
<evidence type="ECO:0000256" key="1">
    <source>
        <dbReference type="ARBA" id="ARBA00022490"/>
    </source>
</evidence>
<dbReference type="Gene3D" id="3.30.505.50">
    <property type="entry name" value="Sigma 54 modulation/S30EA ribosomal protein, C-terminal domain"/>
    <property type="match status" value="1"/>
</dbReference>
<dbReference type="PANTHER" id="PTHR33231">
    <property type="entry name" value="30S RIBOSOMAL PROTEIN"/>
    <property type="match status" value="1"/>
</dbReference>
<comment type="function">
    <text evidence="3">Required for dimerization of active 70S ribosomes into 100S ribosomes in stationary phase; 100S ribosomes are translationally inactive and sometimes present during exponential growth.</text>
</comment>
<sequence length="184" mass="21235">MKGAGFMNIKVIGKNIEVTKGLREAVERKLSKLDKYFNPNVKVITTLSVQKSRQIVEVTIPFNGVILRAEEANNDMYAAIDLVLEKLERQIRKQKTKLEKRKHGDALKFQFIPEYIPKDAEDNVESKIVKTKKFAVKPMSNEEAVLQMELLGHNFFVFRNSDTDEVNVLYKRKDGQYGLIEPEF</sequence>
<dbReference type="SUPFAM" id="SSF69754">
    <property type="entry name" value="Ribosome binding protein Y (YfiA homologue)"/>
    <property type="match status" value="1"/>
</dbReference>
<dbReference type="AlphaFoldDB" id="A0A9Q4TSW7"/>
<dbReference type="Pfam" id="PF02482">
    <property type="entry name" value="Ribosomal_S30AE"/>
    <property type="match status" value="1"/>
</dbReference>
<feature type="domain" description="Sigma 54 modulation/S30EA ribosomal protein C-terminal" evidence="5">
    <location>
        <begin position="125"/>
        <end position="179"/>
    </location>
</feature>
<keyword evidence="1 3" id="KW-0963">Cytoplasm</keyword>
<evidence type="ECO:0000256" key="3">
    <source>
        <dbReference type="HAMAP-Rule" id="MF_00839"/>
    </source>
</evidence>
<gene>
    <name evidence="7" type="primary">raiA</name>
    <name evidence="3" type="synonym">hpf</name>
    <name evidence="6" type="ORF">FCV11_05245</name>
    <name evidence="7" type="ORF">FDF67_11905</name>
</gene>
<protein>
    <recommendedName>
        <fullName evidence="3">Ribosome hibernation promoting factor</fullName>
        <shortName evidence="3">HPF</shortName>
    </recommendedName>
</protein>
<comment type="subunit">
    <text evidence="3">Interacts with 100S ribosomes.</text>
</comment>
<dbReference type="InterPro" id="IPR034694">
    <property type="entry name" value="HPF_long/plastid"/>
</dbReference>
<comment type="similarity">
    <text evidence="3">Belongs to the HPF/YfiA ribosome-associated protein family. Long HPF subfamily.</text>
</comment>
<dbReference type="FunFam" id="3.30.505.50:FF:000001">
    <property type="entry name" value="Ribosome hibernation promoting factor"/>
    <property type="match status" value="1"/>
</dbReference>
<dbReference type="EMBL" id="SXDK01000024">
    <property type="protein sequence ID" value="NFU60869.1"/>
    <property type="molecule type" value="Genomic_DNA"/>
</dbReference>
<comment type="subcellular location">
    <subcellularLocation>
        <location evidence="3">Cytoplasm</location>
    </subcellularLocation>
</comment>
<dbReference type="CDD" id="cd00552">
    <property type="entry name" value="RaiA"/>
    <property type="match status" value="1"/>
</dbReference>
<reference evidence="7 8" key="1">
    <citation type="submission" date="2019-04" db="EMBL/GenBank/DDBJ databases">
        <title>Genome sequencing of Clostridium botulinum Groups I-IV and Clostridium butyricum.</title>
        <authorList>
            <person name="Brunt J."/>
            <person name="Van Vliet A.H.M."/>
            <person name="Stringer S.C."/>
            <person name="Carter A.T."/>
            <person name="Peck M.W."/>
        </authorList>
    </citation>
    <scope>NUCLEOTIDE SEQUENCE</scope>
    <source>
        <strain evidence="7">7221C</strain>
        <strain evidence="6 8">IFR 18/049</strain>
    </source>
</reference>
<dbReference type="EMBL" id="SWNT01000005">
    <property type="protein sequence ID" value="NFF70502.1"/>
    <property type="molecule type" value="Genomic_DNA"/>
</dbReference>
<feature type="coiled-coil region" evidence="4">
    <location>
        <begin position="77"/>
        <end position="104"/>
    </location>
</feature>
<dbReference type="InterPro" id="IPR038416">
    <property type="entry name" value="Ribosom_S30AE_C_sf"/>
</dbReference>
<dbReference type="InterPro" id="IPR050574">
    <property type="entry name" value="HPF/YfiA_ribosome-assoc"/>
</dbReference>